<dbReference type="InterPro" id="IPR015797">
    <property type="entry name" value="NUDIX_hydrolase-like_dom_sf"/>
</dbReference>
<dbReference type="PROSITE" id="PS51462">
    <property type="entry name" value="NUDIX"/>
    <property type="match status" value="1"/>
</dbReference>
<dbReference type="InterPro" id="IPR003562">
    <property type="entry name" value="Mutator_MutX_prot"/>
</dbReference>
<dbReference type="Proteomes" id="UP000324143">
    <property type="component" value="Unassembled WGS sequence"/>
</dbReference>
<feature type="domain" description="Nudix hydrolase" evidence="7">
    <location>
        <begin position="1"/>
        <end position="133"/>
    </location>
</feature>
<evidence type="ECO:0000256" key="5">
    <source>
        <dbReference type="ARBA" id="ARBA00022842"/>
    </source>
</evidence>
<dbReference type="EMBL" id="VSIX01000028">
    <property type="protein sequence ID" value="TYB31829.1"/>
    <property type="molecule type" value="Genomic_DNA"/>
</dbReference>
<evidence type="ECO:0000259" key="7">
    <source>
        <dbReference type="PROSITE" id="PS51462"/>
    </source>
</evidence>
<dbReference type="GO" id="GO:0006281">
    <property type="term" value="P:DNA repair"/>
    <property type="evidence" value="ECO:0007669"/>
    <property type="project" value="InterPro"/>
</dbReference>
<dbReference type="PRINTS" id="PR00502">
    <property type="entry name" value="NUDIXFAMILY"/>
</dbReference>
<keyword evidence="4 6" id="KW-0378">Hydrolase</keyword>
<keyword evidence="9" id="KW-1185">Reference proteome</keyword>
<dbReference type="InterPro" id="IPR000086">
    <property type="entry name" value="NUDIX_hydrolase_dom"/>
</dbReference>
<gene>
    <name evidence="8" type="ORF">FXF47_02240</name>
</gene>
<reference evidence="8" key="1">
    <citation type="submission" date="2019-08" db="EMBL/GenBank/DDBJ databases">
        <title>Genomic characterization of a novel candidate phylum (ARYD3) from a high temperature, high salinity tertiary oil reservoir in north central Oklahoma, USA.</title>
        <authorList>
            <person name="Youssef N.H."/>
            <person name="Yadav A."/>
            <person name="Elshahed M.S."/>
        </authorList>
    </citation>
    <scope>NUCLEOTIDE SEQUENCE [LARGE SCALE GENOMIC DNA]</scope>
    <source>
        <strain evidence="8">ARYD3</strain>
    </source>
</reference>
<dbReference type="GO" id="GO:0005737">
    <property type="term" value="C:cytoplasm"/>
    <property type="evidence" value="ECO:0007669"/>
    <property type="project" value="TreeGrafter"/>
</dbReference>
<dbReference type="InterPro" id="IPR020476">
    <property type="entry name" value="Nudix_hydrolase"/>
</dbReference>
<dbReference type="Gene3D" id="3.90.79.10">
    <property type="entry name" value="Nucleoside Triphosphate Pyrophosphohydrolase"/>
    <property type="match status" value="1"/>
</dbReference>
<dbReference type="PANTHER" id="PTHR43758:SF2">
    <property type="entry name" value="OXIDIZED PURINE NUCLEOSIDE TRIPHOSPHATE HYDROLASE"/>
    <property type="match status" value="1"/>
</dbReference>
<comment type="caution">
    <text evidence="8">The sequence shown here is derived from an EMBL/GenBank/DDBJ whole genome shotgun (WGS) entry which is preliminary data.</text>
</comment>
<comment type="cofactor">
    <cofactor evidence="1">
        <name>Mg(2+)</name>
        <dbReference type="ChEBI" id="CHEBI:18420"/>
    </cofactor>
</comment>
<dbReference type="InterPro" id="IPR020084">
    <property type="entry name" value="NUDIX_hydrolase_CS"/>
</dbReference>
<dbReference type="PRINTS" id="PR01402">
    <property type="entry name" value="MUTATORMUTX"/>
</dbReference>
<protein>
    <submittedName>
        <fullName evidence="8">8-oxo-dGTP diphosphatase</fullName>
    </submittedName>
</protein>
<dbReference type="Pfam" id="PF00293">
    <property type="entry name" value="NUDIX"/>
    <property type="match status" value="1"/>
</dbReference>
<comment type="similarity">
    <text evidence="2 6">Belongs to the Nudix hydrolase family.</text>
</comment>
<keyword evidence="3" id="KW-0479">Metal-binding</keyword>
<dbReference type="CDD" id="cd18886">
    <property type="entry name" value="NUDIX_MutT_Nudt1"/>
    <property type="match status" value="1"/>
</dbReference>
<organism evidence="8 9">
    <name type="scientific">Candidatus Mcinerneyibacterium aminivorans</name>
    <dbReference type="NCBI Taxonomy" id="2703815"/>
    <lineage>
        <taxon>Bacteria</taxon>
        <taxon>Candidatus Macinerneyibacteriota</taxon>
        <taxon>Candidatus Mcinerneyibacteria</taxon>
        <taxon>Candidatus Mcinerneyibacteriales</taxon>
        <taxon>Candidatus Mcinerneyibacteriaceae</taxon>
        <taxon>Candidatus Mcinerneyibacterium</taxon>
    </lineage>
</organism>
<sequence>MKIGVLVYVKKDDKYLMIKRNKKNNDFHEGYWVAPGGKREKNETIRTAAERELKEETGLSSNTLKFLGFLNFPDLGNSPFNDEWLGFVFLCKNYHGTLIEESPEGLLKWIKKEKMMKLKMWEGDYFFTGLILEEKKFDIQLTYDGNRLVDKKIKLID</sequence>
<evidence type="ECO:0000256" key="6">
    <source>
        <dbReference type="RuleBase" id="RU003476"/>
    </source>
</evidence>
<evidence type="ECO:0000256" key="2">
    <source>
        <dbReference type="ARBA" id="ARBA00005582"/>
    </source>
</evidence>
<proteinExistence type="inferred from homology"/>
<dbReference type="GO" id="GO:0046872">
    <property type="term" value="F:metal ion binding"/>
    <property type="evidence" value="ECO:0007669"/>
    <property type="project" value="UniProtKB-KW"/>
</dbReference>
<evidence type="ECO:0000256" key="1">
    <source>
        <dbReference type="ARBA" id="ARBA00001946"/>
    </source>
</evidence>
<evidence type="ECO:0000256" key="3">
    <source>
        <dbReference type="ARBA" id="ARBA00022723"/>
    </source>
</evidence>
<evidence type="ECO:0000256" key="4">
    <source>
        <dbReference type="ARBA" id="ARBA00022801"/>
    </source>
</evidence>
<dbReference type="AlphaFoldDB" id="A0A5D0MML8"/>
<accession>A0A5D0MML8</accession>
<dbReference type="GO" id="GO:0008413">
    <property type="term" value="F:8-oxo-7,8-dihydroguanosine triphosphate pyrophosphatase activity"/>
    <property type="evidence" value="ECO:0007669"/>
    <property type="project" value="InterPro"/>
</dbReference>
<evidence type="ECO:0000313" key="9">
    <source>
        <dbReference type="Proteomes" id="UP000324143"/>
    </source>
</evidence>
<dbReference type="PROSITE" id="PS00893">
    <property type="entry name" value="NUDIX_BOX"/>
    <property type="match status" value="1"/>
</dbReference>
<evidence type="ECO:0000313" key="8">
    <source>
        <dbReference type="EMBL" id="TYB31829.1"/>
    </source>
</evidence>
<keyword evidence="5" id="KW-0460">Magnesium</keyword>
<dbReference type="PANTHER" id="PTHR43758">
    <property type="entry name" value="7,8-DIHYDRO-8-OXOGUANINE TRIPHOSPHATASE"/>
    <property type="match status" value="1"/>
</dbReference>
<name>A0A5D0MML8_9BACT</name>
<dbReference type="SUPFAM" id="SSF55811">
    <property type="entry name" value="Nudix"/>
    <property type="match status" value="1"/>
</dbReference>